<evidence type="ECO:0000313" key="2">
    <source>
        <dbReference type="EMBL" id="KAF6416127.1"/>
    </source>
</evidence>
<sequence length="155" mass="16634">MATLIVIGLCHSRAGTTSSPVKPSHRAWQTGLCGYMVSPGPQSSLGQHPPCLMPSLQSVWGRYPASQSLEIVLTMRLLIPIPQNYSRHFCGGIVPTSSSSGSFPKPQAQLRAGEPPSAKARGSGHQEAAYMRVSLAVGWTRRQDLCLPLVERASL</sequence>
<keyword evidence="3" id="KW-1185">Reference proteome</keyword>
<evidence type="ECO:0000256" key="1">
    <source>
        <dbReference type="SAM" id="MobiDB-lite"/>
    </source>
</evidence>
<gene>
    <name evidence="2" type="ORF">HJG59_009441</name>
</gene>
<dbReference type="AlphaFoldDB" id="A0A7J8CYY3"/>
<feature type="region of interest" description="Disordered" evidence="1">
    <location>
        <begin position="97"/>
        <end position="124"/>
    </location>
</feature>
<evidence type="ECO:0000313" key="3">
    <source>
        <dbReference type="Proteomes" id="UP000550707"/>
    </source>
</evidence>
<proteinExistence type="predicted"/>
<comment type="caution">
    <text evidence="2">The sequence shown here is derived from an EMBL/GenBank/DDBJ whole genome shotgun (WGS) entry which is preliminary data.</text>
</comment>
<accession>A0A7J8CYY3</accession>
<reference evidence="2 3" key="1">
    <citation type="journal article" date="2020" name="Nature">
        <title>Six reference-quality genomes reveal evolution of bat adaptations.</title>
        <authorList>
            <person name="Jebb D."/>
            <person name="Huang Z."/>
            <person name="Pippel M."/>
            <person name="Hughes G.M."/>
            <person name="Lavrichenko K."/>
            <person name="Devanna P."/>
            <person name="Winkler S."/>
            <person name="Jermiin L.S."/>
            <person name="Skirmuntt E.C."/>
            <person name="Katzourakis A."/>
            <person name="Burkitt-Gray L."/>
            <person name="Ray D.A."/>
            <person name="Sullivan K.A.M."/>
            <person name="Roscito J.G."/>
            <person name="Kirilenko B.M."/>
            <person name="Davalos L.M."/>
            <person name="Corthals A.P."/>
            <person name="Power M.L."/>
            <person name="Jones G."/>
            <person name="Ransome R.D."/>
            <person name="Dechmann D.K.N."/>
            <person name="Locatelli A.G."/>
            <person name="Puechmaille S.J."/>
            <person name="Fedrigo O."/>
            <person name="Jarvis E.D."/>
            <person name="Hiller M."/>
            <person name="Vernes S.C."/>
            <person name="Myers E.W."/>
            <person name="Teeling E.C."/>
        </authorList>
    </citation>
    <scope>NUCLEOTIDE SEQUENCE [LARGE SCALE GENOMIC DNA]</scope>
    <source>
        <strain evidence="2">MMolMol1</strain>
        <tissue evidence="2">Muscle</tissue>
    </source>
</reference>
<dbReference type="InParanoid" id="A0A7J8CYY3"/>
<name>A0A7J8CYY3_MOLMO</name>
<dbReference type="EMBL" id="JACASF010000019">
    <property type="protein sequence ID" value="KAF6416127.1"/>
    <property type="molecule type" value="Genomic_DNA"/>
</dbReference>
<dbReference type="Proteomes" id="UP000550707">
    <property type="component" value="Unassembled WGS sequence"/>
</dbReference>
<organism evidence="2 3">
    <name type="scientific">Molossus molossus</name>
    <name type="common">Pallas' mastiff bat</name>
    <name type="synonym">Vespertilio molossus</name>
    <dbReference type="NCBI Taxonomy" id="27622"/>
    <lineage>
        <taxon>Eukaryota</taxon>
        <taxon>Metazoa</taxon>
        <taxon>Chordata</taxon>
        <taxon>Craniata</taxon>
        <taxon>Vertebrata</taxon>
        <taxon>Euteleostomi</taxon>
        <taxon>Mammalia</taxon>
        <taxon>Eutheria</taxon>
        <taxon>Laurasiatheria</taxon>
        <taxon>Chiroptera</taxon>
        <taxon>Yangochiroptera</taxon>
        <taxon>Molossidae</taxon>
        <taxon>Molossus</taxon>
    </lineage>
</organism>
<protein>
    <submittedName>
        <fullName evidence="2">Uncharacterized protein</fullName>
    </submittedName>
</protein>